<proteinExistence type="predicted"/>
<sequence length="1633" mass="188273">MYLNNESKEIINDYLKKSLIKKLLYVGRGIDIVEAFKEYVNSTYDNRWDKYNTLADTLWKKDTKHIRDVFEGKNYGALTLLLGGDFAKSFKIIWNRSTEYIYSTGYYRRSYRSNKSSELYLSRNVEKLVEFVYLAATGFTLDKYLMNNKGNYQDIAVISDIIAMELDNNNKEVFEKIEAIIYSENNTAIVTREIIRGLLMSKNEDAHRLIGELLLAAKLQEGLRQAIVESIDEGSKEGFIYILKLIIDNNLMRFSSVVRAFGTWIGLAIDIDRPKVVKKCFDAIYNCLTNEEYKNECIASKDNLLIYIGIWSVAFNEVEDIDEVLYNLLSSNEKYKKLVALEFLYETQFYIYKHQVACSVLEEDDLEVIALAVKNLFGNLTVNNVEYVKDYSKLPDHCYGIKLFNKLKNILLRMTKKEIEFKGSVFPWVDIKLTTAEIMEKMLLAVALTYNSEIVDTLIDYREKMNVDTRKAFVETLLENPENAKQKLALIEACGDRSAFIRESAFKIINSLALTSEDYGVIENLLQYKSGDLRKSAIKLLLKQNGDQLAESIDRLSSSKNENKRLAAIDLVNALEESPEHKEIYKQCLASIASMSEISQKERLLASNIIKDTSTIKNFGNGFGLYDKAKEYQVSPIEIPKKFNIKDRFSMTIDGLKDILNKFSNFIHENRDFEYEIVNWDNTRTAITLGGSDFLQPFNRNNYRLDNFPIADKVREFAKLNKLEGWKLIELNYYVKIMNQLGYRAYLPWFTDIINNTFEFKMLKEVSKTLDKIPYIRKITTYIELLAGEISSNDSFSFGKDMSEYIFTNIPLEKFQEEYLKRSEYYYPSYKDYLASSEEIDYWLRLMNKNCKDDENFVKYFNIAYNYYKASKYKDKATLNLEQFGRALELGIIDENEVYKEFMERPISPKNIEAITTSRKYDKDILSKYPLLVEIGNKVVDTIASIEVKRGELNTEVTHLAAEIEKCYGASIFTSIILNAEKDTYVRGYNFVSGDCTKKEMLSHLLKCCYPKEDEDAGTLEAHLKGRKITSKQLIEAAMYSPQWLDIVSEYLGYEGLKSACWYFHAHVNEFFSKEKEAIVARYTPIEPQDLRDGAFDQKWFLEAYNTIGEKNFKIVYDSAKYIAGGGLHKRSQLFADATLGKLDINEVKNRVMDKRNKDYLLTYGLLPIKDKEDILERYEYIHKFIKESKQFGAQRQASEKRSASIALNNLARNAGYSDVNRLSWNMETAKLDAVSVYLKPYKLEDIEIQLIIDELGQADIVCTKDGKTLKDVPARFKKHNYVVELKELKKSLKDQYTRARQSFEAAMENGEEFSAEELINLCKNPVLNPVIKNLVFKAYDKFGYLNNGSLVDYNNEAYKLNLEDRVIIAHPVHLYEAGYWASFQKDIFSRKIIQPFKQVFRELYLPNADELKEQTQSRRYAGHQIQPKKAAALLKTRGWLASYEEGLQKVYYKENIIATIYALADWFSPSEIEAPTIELVRFEDRKTFKPVPIDKVPKLIFSEVMRDVDLVVSVAHVGGVDPEASMSTVDIRVVIVEEILKLLKLSNVLIKGTHANITGVHGEYTVHLGSGVVHKMGTGSINILPVHSSHRGRIFLPFIDSDPKSAEIISKIVLLAEDGKIKDPSVLEQISR</sequence>
<name>A0ABQ5N4R2_9CLOT</name>
<dbReference type="Pfam" id="PF18991">
    <property type="entry name" value="DUF5724"/>
    <property type="match status" value="1"/>
</dbReference>
<evidence type="ECO:0000259" key="2">
    <source>
        <dbReference type="Pfam" id="PF13569"/>
    </source>
</evidence>
<dbReference type="Pfam" id="PF13569">
    <property type="entry name" value="DUF4132"/>
    <property type="match status" value="1"/>
</dbReference>
<dbReference type="SUPFAM" id="SSF48371">
    <property type="entry name" value="ARM repeat"/>
    <property type="match status" value="1"/>
</dbReference>
<dbReference type="InterPro" id="IPR043782">
    <property type="entry name" value="DUF5724"/>
</dbReference>
<evidence type="ECO:0000259" key="4">
    <source>
        <dbReference type="Pfam" id="PF24879"/>
    </source>
</evidence>
<evidence type="ECO:0000256" key="1">
    <source>
        <dbReference type="SAM" id="Coils"/>
    </source>
</evidence>
<dbReference type="EMBL" id="BRXR01000001">
    <property type="protein sequence ID" value="GLC30195.1"/>
    <property type="molecule type" value="Genomic_DNA"/>
</dbReference>
<evidence type="ECO:0000259" key="3">
    <source>
        <dbReference type="Pfam" id="PF18991"/>
    </source>
</evidence>
<keyword evidence="1" id="KW-0175">Coiled coil</keyword>
<dbReference type="RefSeq" id="WP_264849459.1">
    <property type="nucleotide sequence ID" value="NZ_BRXR01000001.1"/>
</dbReference>
<feature type="domain" description="DUF7737" evidence="4">
    <location>
        <begin position="1531"/>
        <end position="1631"/>
    </location>
</feature>
<dbReference type="InterPro" id="IPR016024">
    <property type="entry name" value="ARM-type_fold"/>
</dbReference>
<dbReference type="InterPro" id="IPR056639">
    <property type="entry name" value="DUF7737"/>
</dbReference>
<organism evidence="5 6">
    <name type="scientific">Clostridium omnivorum</name>
    <dbReference type="NCBI Taxonomy" id="1604902"/>
    <lineage>
        <taxon>Bacteria</taxon>
        <taxon>Bacillati</taxon>
        <taxon>Bacillota</taxon>
        <taxon>Clostridia</taxon>
        <taxon>Eubacteriales</taxon>
        <taxon>Clostridiaceae</taxon>
        <taxon>Clostridium</taxon>
    </lineage>
</organism>
<gene>
    <name evidence="5" type="ORF">bsdE14_16050</name>
</gene>
<comment type="caution">
    <text evidence="5">The sequence shown here is derived from an EMBL/GenBank/DDBJ whole genome shotgun (WGS) entry which is preliminary data.</text>
</comment>
<keyword evidence="6" id="KW-1185">Reference proteome</keyword>
<feature type="domain" description="DUF5724" evidence="3">
    <location>
        <begin position="34"/>
        <end position="1227"/>
    </location>
</feature>
<evidence type="ECO:0000313" key="6">
    <source>
        <dbReference type="Proteomes" id="UP001208567"/>
    </source>
</evidence>
<evidence type="ECO:0008006" key="7">
    <source>
        <dbReference type="Google" id="ProtNLM"/>
    </source>
</evidence>
<dbReference type="Pfam" id="PF24879">
    <property type="entry name" value="DUF7737"/>
    <property type="match status" value="1"/>
</dbReference>
<accession>A0ABQ5N4R2</accession>
<evidence type="ECO:0000313" key="5">
    <source>
        <dbReference type="EMBL" id="GLC30195.1"/>
    </source>
</evidence>
<feature type="domain" description="DUF4132" evidence="2">
    <location>
        <begin position="1267"/>
        <end position="1440"/>
    </location>
</feature>
<reference evidence="5 6" key="1">
    <citation type="journal article" date="2024" name="Int. J. Syst. Evol. Microbiol.">
        <title>Clostridium omnivorum sp. nov., isolated from anoxic soil under the treatment of reductive soil disinfestation.</title>
        <authorList>
            <person name="Ueki A."/>
            <person name="Tonouchi A."/>
            <person name="Kaku N."/>
            <person name="Honma S."/>
            <person name="Ueki K."/>
        </authorList>
    </citation>
    <scope>NUCLEOTIDE SEQUENCE [LARGE SCALE GENOMIC DNA]</scope>
    <source>
        <strain evidence="5 6">E14</strain>
    </source>
</reference>
<dbReference type="Proteomes" id="UP001208567">
    <property type="component" value="Unassembled WGS sequence"/>
</dbReference>
<feature type="coiled-coil region" evidence="1">
    <location>
        <begin position="1283"/>
        <end position="1310"/>
    </location>
</feature>
<protein>
    <recommendedName>
        <fullName evidence="7">DUF4132 domain-containing protein</fullName>
    </recommendedName>
</protein>
<dbReference type="InterPro" id="IPR025406">
    <property type="entry name" value="DUF4132"/>
</dbReference>